<gene>
    <name evidence="2" type="ORF">PS870_06314</name>
</gene>
<feature type="signal peptide" evidence="1">
    <location>
        <begin position="1"/>
        <end position="18"/>
    </location>
</feature>
<reference evidence="2 3" key="1">
    <citation type="submission" date="2019-09" db="EMBL/GenBank/DDBJ databases">
        <authorList>
            <person name="Chandra G."/>
            <person name="Truman W A."/>
        </authorList>
    </citation>
    <scope>NUCLEOTIDE SEQUENCE [LARGE SCALE GENOMIC DNA]</scope>
    <source>
        <strain evidence="2">PS870</strain>
    </source>
</reference>
<dbReference type="AlphaFoldDB" id="A0A5E7QHQ4"/>
<dbReference type="RefSeq" id="WP_154914128.1">
    <property type="nucleotide sequence ID" value="NZ_CABVIK010000034.1"/>
</dbReference>
<evidence type="ECO:0000313" key="3">
    <source>
        <dbReference type="Proteomes" id="UP000349468"/>
    </source>
</evidence>
<evidence type="ECO:0000256" key="1">
    <source>
        <dbReference type="SAM" id="SignalP"/>
    </source>
</evidence>
<proteinExistence type="predicted"/>
<organism evidence="2 3">
    <name type="scientific">Pseudomonas fluorescens</name>
    <dbReference type="NCBI Taxonomy" id="294"/>
    <lineage>
        <taxon>Bacteria</taxon>
        <taxon>Pseudomonadati</taxon>
        <taxon>Pseudomonadota</taxon>
        <taxon>Gammaproteobacteria</taxon>
        <taxon>Pseudomonadales</taxon>
        <taxon>Pseudomonadaceae</taxon>
        <taxon>Pseudomonas</taxon>
    </lineage>
</organism>
<name>A0A5E7QHQ4_PSEFL</name>
<dbReference type="EMBL" id="CABVIK010000034">
    <property type="protein sequence ID" value="VVP61319.1"/>
    <property type="molecule type" value="Genomic_DNA"/>
</dbReference>
<sequence precursor="true">MKLLIFTFLTLLTSSVFAVDNYGKNGAIFPDEKTANGLPYAIPCTNNGYGGYNSIACTWLEWPRDIVAYDQTQGRNIIYSNHLNGRCINGRCILSDGSTQLGNWGRDTAFTISLWYYIGESSDGKPVAYRNDGGPYVKGGKSVSYVEAGQLLWKFYKDAGVSEKLFNNTFKMRYDGGIDQFKLDEANLPEKVSESNSVKVTEASCNPQMDDDCQINKKKVPMEALGQYLPTVKVEDVESAGGYCEYPICYNSSDKPIGIR</sequence>
<keyword evidence="1" id="KW-0732">Signal</keyword>
<protein>
    <submittedName>
        <fullName evidence="2">Uncharacterized protein</fullName>
    </submittedName>
</protein>
<feature type="chain" id="PRO_5022866198" evidence="1">
    <location>
        <begin position="19"/>
        <end position="260"/>
    </location>
</feature>
<evidence type="ECO:0000313" key="2">
    <source>
        <dbReference type="EMBL" id="VVP61319.1"/>
    </source>
</evidence>
<accession>A0A5E7QHQ4</accession>
<dbReference type="Proteomes" id="UP000349468">
    <property type="component" value="Unassembled WGS sequence"/>
</dbReference>